<evidence type="ECO:0000256" key="4">
    <source>
        <dbReference type="ARBA" id="ARBA00022771"/>
    </source>
</evidence>
<organism evidence="11 12">
    <name type="scientific">Octodon degus</name>
    <name type="common">Degu</name>
    <name type="synonym">Sciurus degus</name>
    <dbReference type="NCBI Taxonomy" id="10160"/>
    <lineage>
        <taxon>Eukaryota</taxon>
        <taxon>Metazoa</taxon>
        <taxon>Chordata</taxon>
        <taxon>Craniata</taxon>
        <taxon>Vertebrata</taxon>
        <taxon>Euteleostomi</taxon>
        <taxon>Mammalia</taxon>
        <taxon>Eutheria</taxon>
        <taxon>Euarchontoglires</taxon>
        <taxon>Glires</taxon>
        <taxon>Rodentia</taxon>
        <taxon>Hystricomorpha</taxon>
        <taxon>Octodontidae</taxon>
        <taxon>Octodon</taxon>
    </lineage>
</organism>
<feature type="domain" description="C2H2-type" evidence="10">
    <location>
        <begin position="65"/>
        <end position="95"/>
    </location>
</feature>
<dbReference type="InterPro" id="IPR036236">
    <property type="entry name" value="Znf_C2H2_sf"/>
</dbReference>
<protein>
    <submittedName>
        <fullName evidence="12 13">Histone H4 transcription factor isoform X2</fullName>
    </submittedName>
</protein>
<evidence type="ECO:0000313" key="11">
    <source>
        <dbReference type="Proteomes" id="UP000515203"/>
    </source>
</evidence>
<dbReference type="CTD" id="25988"/>
<dbReference type="GO" id="GO:0008270">
    <property type="term" value="F:zinc ion binding"/>
    <property type="evidence" value="ECO:0007669"/>
    <property type="project" value="UniProtKB-KW"/>
</dbReference>
<dbReference type="RefSeq" id="XP_023576880.1">
    <property type="nucleotide sequence ID" value="XM_023721112.1"/>
</dbReference>
<dbReference type="AlphaFoldDB" id="A0A6P6EX27"/>
<evidence type="ECO:0000256" key="8">
    <source>
        <dbReference type="PROSITE-ProRule" id="PRU00042"/>
    </source>
</evidence>
<dbReference type="FunFam" id="3.30.160.60:FF:002166">
    <property type="entry name" value="Histone H4 transcription factor"/>
    <property type="match status" value="1"/>
</dbReference>
<dbReference type="PROSITE" id="PS50157">
    <property type="entry name" value="ZINC_FINGER_C2H2_2"/>
    <property type="match status" value="3"/>
</dbReference>
<evidence type="ECO:0000256" key="7">
    <source>
        <dbReference type="ARBA" id="ARBA00023242"/>
    </source>
</evidence>
<dbReference type="SMART" id="SM00355">
    <property type="entry name" value="ZnF_C2H2"/>
    <property type="match status" value="4"/>
</dbReference>
<accession>A0A6P6EX27</accession>
<evidence type="ECO:0000256" key="9">
    <source>
        <dbReference type="SAM" id="MobiDB-lite"/>
    </source>
</evidence>
<dbReference type="Pfam" id="PF00096">
    <property type="entry name" value="zf-C2H2"/>
    <property type="match status" value="2"/>
</dbReference>
<proteinExistence type="predicted"/>
<feature type="region of interest" description="Disordered" evidence="9">
    <location>
        <begin position="188"/>
        <end position="216"/>
    </location>
</feature>
<evidence type="ECO:0000259" key="10">
    <source>
        <dbReference type="PROSITE" id="PS50157"/>
    </source>
</evidence>
<keyword evidence="5" id="KW-0862">Zinc</keyword>
<evidence type="ECO:0000313" key="13">
    <source>
        <dbReference type="RefSeq" id="XP_023576881.1"/>
    </source>
</evidence>
<feature type="compositionally biased region" description="Basic and acidic residues" evidence="9">
    <location>
        <begin position="255"/>
        <end position="271"/>
    </location>
</feature>
<dbReference type="GO" id="GO:0005634">
    <property type="term" value="C:nucleus"/>
    <property type="evidence" value="ECO:0007669"/>
    <property type="project" value="UniProtKB-SubCell"/>
</dbReference>
<comment type="subcellular location">
    <subcellularLocation>
        <location evidence="1">Nucleus</location>
    </subcellularLocation>
</comment>
<sequence>MRNHVNHYKCPLCDMTCPLPSSLRNHMRFRHSEDRPFKCDCCDYSCKNMIDLRKHLDTHSKGPAYRCDFENCSFSARTLCSIKYHIRRVHEGDSEPRYKCHVCDKCFTRGNNLTVHLRKKHQFKWPSGHPRFRYKEHEDGYMRLQLVRYESVELTQQLLRQPQEGSGLGVALSESSLQGIILETELAEPGLEEEAEGGSGRSEGTALSASQDSSSPVIHVVNQTNAQGQREIVYYVLSETPEEPPSVSESPSGGLEEKLPGAAEEPKVQMA</sequence>
<dbReference type="PROSITE" id="PS00028">
    <property type="entry name" value="ZINC_FINGER_C2H2_1"/>
    <property type="match status" value="3"/>
</dbReference>
<dbReference type="Gene3D" id="3.30.160.60">
    <property type="entry name" value="Classic Zinc Finger"/>
    <property type="match status" value="2"/>
</dbReference>
<evidence type="ECO:0000256" key="1">
    <source>
        <dbReference type="ARBA" id="ARBA00004123"/>
    </source>
</evidence>
<keyword evidence="6" id="KW-0238">DNA-binding</keyword>
<evidence type="ECO:0000256" key="5">
    <source>
        <dbReference type="ARBA" id="ARBA00022833"/>
    </source>
</evidence>
<feature type="compositionally biased region" description="Polar residues" evidence="9">
    <location>
        <begin position="207"/>
        <end position="216"/>
    </location>
</feature>
<dbReference type="GO" id="GO:0045892">
    <property type="term" value="P:negative regulation of DNA-templated transcription"/>
    <property type="evidence" value="ECO:0007669"/>
    <property type="project" value="UniProtKB-ARBA"/>
</dbReference>
<keyword evidence="4 8" id="KW-0863">Zinc-finger</keyword>
<name>A0A6P6EX27_OCTDE</name>
<keyword evidence="3" id="KW-0677">Repeat</keyword>
<evidence type="ECO:0000256" key="2">
    <source>
        <dbReference type="ARBA" id="ARBA00022723"/>
    </source>
</evidence>
<dbReference type="InterPro" id="IPR013087">
    <property type="entry name" value="Znf_C2H2_type"/>
</dbReference>
<feature type="domain" description="C2H2-type" evidence="10">
    <location>
        <begin position="8"/>
        <end position="36"/>
    </location>
</feature>
<keyword evidence="2" id="KW-0479">Metal-binding</keyword>
<evidence type="ECO:0000256" key="6">
    <source>
        <dbReference type="ARBA" id="ARBA00023125"/>
    </source>
</evidence>
<dbReference type="PANTHER" id="PTHR24391:SF26">
    <property type="entry name" value="HISTONE H4 TRANSCRIPTION FACTOR"/>
    <property type="match status" value="1"/>
</dbReference>
<dbReference type="GO" id="GO:0000978">
    <property type="term" value="F:RNA polymerase II cis-regulatory region sequence-specific DNA binding"/>
    <property type="evidence" value="ECO:0007669"/>
    <property type="project" value="TreeGrafter"/>
</dbReference>
<feature type="region of interest" description="Disordered" evidence="9">
    <location>
        <begin position="234"/>
        <end position="271"/>
    </location>
</feature>
<dbReference type="InterPro" id="IPR051574">
    <property type="entry name" value="ZnF_E-box_Homeobox"/>
</dbReference>
<feature type="compositionally biased region" description="Low complexity" evidence="9">
    <location>
        <begin position="245"/>
        <end position="254"/>
    </location>
</feature>
<keyword evidence="11" id="KW-1185">Reference proteome</keyword>
<dbReference type="PANTHER" id="PTHR24391">
    <property type="entry name" value="HISTONE H4 TRANSCRIPTION FACTOR-RELATED"/>
    <property type="match status" value="1"/>
</dbReference>
<dbReference type="GeneID" id="101586008"/>
<gene>
    <name evidence="12 13" type="primary">Hinfp</name>
</gene>
<dbReference type="RefSeq" id="XP_023576881.1">
    <property type="nucleotide sequence ID" value="XM_023721113.1"/>
</dbReference>
<dbReference type="Proteomes" id="UP000515203">
    <property type="component" value="Unplaced"/>
</dbReference>
<reference evidence="12 13" key="1">
    <citation type="submission" date="2025-04" db="UniProtKB">
        <authorList>
            <consortium name="RefSeq"/>
        </authorList>
    </citation>
    <scope>IDENTIFICATION</scope>
</reference>
<dbReference type="SUPFAM" id="SSF57667">
    <property type="entry name" value="beta-beta-alpha zinc fingers"/>
    <property type="match status" value="2"/>
</dbReference>
<feature type="domain" description="C2H2-type" evidence="10">
    <location>
        <begin position="98"/>
        <end position="126"/>
    </location>
</feature>
<keyword evidence="7" id="KW-0539">Nucleus</keyword>
<dbReference type="GO" id="GO:0000981">
    <property type="term" value="F:DNA-binding transcription factor activity, RNA polymerase II-specific"/>
    <property type="evidence" value="ECO:0007669"/>
    <property type="project" value="TreeGrafter"/>
</dbReference>
<evidence type="ECO:0000313" key="12">
    <source>
        <dbReference type="RefSeq" id="XP_023576880.1"/>
    </source>
</evidence>
<evidence type="ECO:0000256" key="3">
    <source>
        <dbReference type="ARBA" id="ARBA00022737"/>
    </source>
</evidence>